<evidence type="ECO:0000313" key="2">
    <source>
        <dbReference type="Proteomes" id="UP000009328"/>
    </source>
</evidence>
<gene>
    <name evidence="1" type="ORF">BN7_6603</name>
</gene>
<organism evidence="1 2">
    <name type="scientific">Wickerhamomyces ciferrii (strain ATCC 14091 / BCRC 22168 / CBS 111 / JCM 3599 / NBRC 0793 / NRRL Y-1031 F-60-10)</name>
    <name type="common">Yeast</name>
    <name type="synonym">Pichia ciferrii</name>
    <dbReference type="NCBI Taxonomy" id="1206466"/>
    <lineage>
        <taxon>Eukaryota</taxon>
        <taxon>Fungi</taxon>
        <taxon>Dikarya</taxon>
        <taxon>Ascomycota</taxon>
        <taxon>Saccharomycotina</taxon>
        <taxon>Saccharomycetes</taxon>
        <taxon>Phaffomycetales</taxon>
        <taxon>Wickerhamomycetaceae</taxon>
        <taxon>Wickerhamomyces</taxon>
    </lineage>
</organism>
<name>K0KUU7_WICCF</name>
<evidence type="ECO:0000313" key="1">
    <source>
        <dbReference type="EMBL" id="CCH46996.1"/>
    </source>
</evidence>
<dbReference type="EMBL" id="CAIF01000293">
    <property type="protein sequence ID" value="CCH46996.1"/>
    <property type="molecule type" value="Genomic_DNA"/>
</dbReference>
<dbReference type="AlphaFoldDB" id="K0KUU7"/>
<keyword evidence="2" id="KW-1185">Reference proteome</keyword>
<dbReference type="Proteomes" id="UP000009328">
    <property type="component" value="Unassembled WGS sequence"/>
</dbReference>
<sequence length="223" mass="26960">MQRQLRRKSCYQACLEVKQAFQLNSFTLEGFEIHQKMDTQYFTDHDHGYLIKEPKLKINFRERDEFQRYKQSLYTQEEYKGRDMVSSDWQDDALLRTHFKSKLQINLIEGPKLRPRRRIERLKVMLKGKEGSMFDDVFIIKSSSILERIYHNIGKHLDTVKYKSIDENVEHILKEVENEKSMKLVTKCENYNSEYARMMIRSEIQYQNQLRRQRDGDNDDSEV</sequence>
<dbReference type="InParanoid" id="K0KUU7"/>
<accession>K0KUU7</accession>
<comment type="caution">
    <text evidence="1">The sequence shown here is derived from an EMBL/GenBank/DDBJ whole genome shotgun (WGS) entry which is preliminary data.</text>
</comment>
<reference evidence="1 2" key="1">
    <citation type="journal article" date="2012" name="Eukaryot. Cell">
        <title>Draft genome sequence of Wickerhamomyces ciferrii NRRL Y-1031 F-60-10.</title>
        <authorList>
            <person name="Schneider J."/>
            <person name="Andrea H."/>
            <person name="Blom J."/>
            <person name="Jaenicke S."/>
            <person name="Ruckert C."/>
            <person name="Schorsch C."/>
            <person name="Szczepanowski R."/>
            <person name="Farwick M."/>
            <person name="Goesmann A."/>
            <person name="Puhler A."/>
            <person name="Schaffer S."/>
            <person name="Tauch A."/>
            <person name="Kohler T."/>
            <person name="Brinkrolf K."/>
        </authorList>
    </citation>
    <scope>NUCLEOTIDE SEQUENCE [LARGE SCALE GENOMIC DNA]</scope>
    <source>
        <strain evidence="2">ATCC 14091 / BCRC 22168 / CBS 111 / JCM 3599 / NBRC 0793 / NRRL Y-1031 F-60-10</strain>
    </source>
</reference>
<proteinExistence type="predicted"/>
<dbReference type="HOGENOM" id="CLU_1240984_0_0_1"/>
<protein>
    <submittedName>
        <fullName evidence="1">Uncharacterized protein</fullName>
    </submittedName>
</protein>